<dbReference type="AlphaFoldDB" id="A0A2N7IMQ4"/>
<keyword evidence="2" id="KW-0723">Serine/threonine-protein kinase</keyword>
<gene>
    <name evidence="8" type="ORF">BCT74_02880</name>
</gene>
<reference evidence="9" key="1">
    <citation type="submission" date="2016-07" db="EMBL/GenBank/DDBJ databases">
        <title>Nontailed viruses are major unrecognized killers of bacteria in the ocean.</title>
        <authorList>
            <person name="Kauffman K."/>
            <person name="Hussain F."/>
            <person name="Yang J."/>
            <person name="Arevalo P."/>
            <person name="Brown J."/>
            <person name="Cutler M."/>
            <person name="Kelly L."/>
            <person name="Polz M.F."/>
        </authorList>
    </citation>
    <scope>NUCLEOTIDE SEQUENCE [LARGE SCALE GENOMIC DNA]</scope>
    <source>
        <strain evidence="9">10N.261.51.B8</strain>
    </source>
</reference>
<dbReference type="EMBL" id="MCYL01000002">
    <property type="protein sequence ID" value="PML59502.1"/>
    <property type="molecule type" value="Genomic_DNA"/>
</dbReference>
<dbReference type="Proteomes" id="UP000235746">
    <property type="component" value="Unassembled WGS sequence"/>
</dbReference>
<dbReference type="Pfam" id="PF00069">
    <property type="entry name" value="Pkinase"/>
    <property type="match status" value="1"/>
</dbReference>
<dbReference type="GO" id="GO:0004674">
    <property type="term" value="F:protein serine/threonine kinase activity"/>
    <property type="evidence" value="ECO:0007669"/>
    <property type="project" value="UniProtKB-KW"/>
</dbReference>
<dbReference type="PROSITE" id="PS50011">
    <property type="entry name" value="PROTEIN_KINASE_DOM"/>
    <property type="match status" value="1"/>
</dbReference>
<keyword evidence="4" id="KW-0547">Nucleotide-binding</keyword>
<feature type="domain" description="Protein kinase" evidence="7">
    <location>
        <begin position="21"/>
        <end position="317"/>
    </location>
</feature>
<protein>
    <recommendedName>
        <fullName evidence="1">non-specific serine/threonine protein kinase</fullName>
        <ecNumber evidence="1">2.7.11.1</ecNumber>
    </recommendedName>
</protein>
<evidence type="ECO:0000313" key="8">
    <source>
        <dbReference type="EMBL" id="PML59502.1"/>
    </source>
</evidence>
<evidence type="ECO:0000256" key="5">
    <source>
        <dbReference type="ARBA" id="ARBA00022777"/>
    </source>
</evidence>
<dbReference type="Gene3D" id="1.10.510.10">
    <property type="entry name" value="Transferase(Phosphotransferase) domain 1"/>
    <property type="match status" value="1"/>
</dbReference>
<evidence type="ECO:0000256" key="3">
    <source>
        <dbReference type="ARBA" id="ARBA00022679"/>
    </source>
</evidence>
<dbReference type="EC" id="2.7.11.1" evidence="1"/>
<evidence type="ECO:0000313" key="9">
    <source>
        <dbReference type="Proteomes" id="UP000235746"/>
    </source>
</evidence>
<proteinExistence type="predicted"/>
<keyword evidence="3" id="KW-0808">Transferase</keyword>
<dbReference type="SMART" id="SM00220">
    <property type="entry name" value="S_TKc"/>
    <property type="match status" value="1"/>
</dbReference>
<dbReference type="RefSeq" id="WP_102560745.1">
    <property type="nucleotide sequence ID" value="NZ_MCYL01000002.1"/>
</dbReference>
<dbReference type="InterPro" id="IPR011009">
    <property type="entry name" value="Kinase-like_dom_sf"/>
</dbReference>
<evidence type="ECO:0000256" key="6">
    <source>
        <dbReference type="ARBA" id="ARBA00022840"/>
    </source>
</evidence>
<dbReference type="PANTHER" id="PTHR24343">
    <property type="entry name" value="SERINE/THREONINE KINASE"/>
    <property type="match status" value="1"/>
</dbReference>
<name>A0A2N7IMQ4_9VIBR</name>
<dbReference type="SUPFAM" id="SSF56112">
    <property type="entry name" value="Protein kinase-like (PK-like)"/>
    <property type="match status" value="1"/>
</dbReference>
<keyword evidence="6" id="KW-0067">ATP-binding</keyword>
<dbReference type="PANTHER" id="PTHR24343:SF572">
    <property type="entry name" value="FATTY ACYL-COA SYNTHETASE AND RNA PROCESSING-ASSOCIATED KINASE 1-RELATED"/>
    <property type="match status" value="1"/>
</dbReference>
<keyword evidence="5" id="KW-0418">Kinase</keyword>
<accession>A0A2N7IMQ4</accession>
<evidence type="ECO:0000259" key="7">
    <source>
        <dbReference type="PROSITE" id="PS50011"/>
    </source>
</evidence>
<comment type="caution">
    <text evidence="8">The sequence shown here is derived from an EMBL/GenBank/DDBJ whole genome shotgun (WGS) entry which is preliminary data.</text>
</comment>
<dbReference type="InterPro" id="IPR000719">
    <property type="entry name" value="Prot_kinase_dom"/>
</dbReference>
<sequence>MCNQELRNFLGQLDLLSIAGYDFDRPLGGGGSSVSAIYRKAEEQVVFKFLIAPRNDTELERFKLEYSFLKKSPLNAYGNGKQFFLGPETSYPVPTIKHPLHINKKGFVNYFSYNYEEGELLSDLNWSTFSFDEKVLLLHRIASALSYFSRSNYDHRDLHPENILLRQGCDMDTNPEQPDPRVMILDLGNCQVQSATRWYIRDDCDEDAVIEDNNRRLLTSFVSMPPDFLVEGKNIQNYDTWAFGIFAYNVLFDELPFEINDIGDLTKLRVSACYRSKFAKNILTLPVSLRKVLERILSLEGENRPPLWAIVKLLYWIRIEEPKNEHPPGFIEQILNNNGNDPRYSPIDECY</sequence>
<evidence type="ECO:0000256" key="1">
    <source>
        <dbReference type="ARBA" id="ARBA00012513"/>
    </source>
</evidence>
<dbReference type="GO" id="GO:0005524">
    <property type="term" value="F:ATP binding"/>
    <property type="evidence" value="ECO:0007669"/>
    <property type="project" value="UniProtKB-KW"/>
</dbReference>
<evidence type="ECO:0000256" key="2">
    <source>
        <dbReference type="ARBA" id="ARBA00022527"/>
    </source>
</evidence>
<evidence type="ECO:0000256" key="4">
    <source>
        <dbReference type="ARBA" id="ARBA00022741"/>
    </source>
</evidence>
<organism evidence="8 9">
    <name type="scientific">Vibrio lentus</name>
    <dbReference type="NCBI Taxonomy" id="136468"/>
    <lineage>
        <taxon>Bacteria</taxon>
        <taxon>Pseudomonadati</taxon>
        <taxon>Pseudomonadota</taxon>
        <taxon>Gammaproteobacteria</taxon>
        <taxon>Vibrionales</taxon>
        <taxon>Vibrionaceae</taxon>
        <taxon>Vibrio</taxon>
    </lineage>
</organism>